<comment type="pathway">
    <text evidence="4">Metabolic intermediate biosynthesis; chorismate biosynthesis; chorismate from D-erythrose 4-phosphate and phosphoenolpyruvate: step 1/7.</text>
</comment>
<comment type="similarity">
    <text evidence="1 4">Belongs to the class-II DAHP synthase family.</text>
</comment>
<comment type="cofactor">
    <cofactor evidence="3">
        <name>Mn(2+)</name>
        <dbReference type="ChEBI" id="CHEBI:29035"/>
    </cofactor>
    <cofactor evidence="3">
        <name>Co(2+)</name>
        <dbReference type="ChEBI" id="CHEBI:48828"/>
    </cofactor>
    <cofactor evidence="3">
        <name>Cd(2+)</name>
        <dbReference type="ChEBI" id="CHEBI:48775"/>
    </cofactor>
    <text evidence="3">Binds 1 divalent cation per subunit. The enzyme is active with manganese, cobalt or cadmium ions.</text>
</comment>
<keyword evidence="3" id="KW-0464">Manganese</keyword>
<dbReference type="SUPFAM" id="SSF51569">
    <property type="entry name" value="Aldolase"/>
    <property type="match status" value="1"/>
</dbReference>
<keyword evidence="3" id="KW-0170">Cobalt</keyword>
<feature type="binding site" evidence="3">
    <location>
        <begin position="266"/>
        <end position="267"/>
    </location>
    <ligand>
        <name>phosphoenolpyruvate</name>
        <dbReference type="ChEBI" id="CHEBI:58702"/>
    </ligand>
</feature>
<feature type="binding site" evidence="3">
    <location>
        <position position="320"/>
    </location>
    <ligand>
        <name>phosphoenolpyruvate</name>
        <dbReference type="ChEBI" id="CHEBI:58702"/>
    </ligand>
</feature>
<dbReference type="GO" id="GO:0009423">
    <property type="term" value="P:chorismate biosynthetic process"/>
    <property type="evidence" value="ECO:0007669"/>
    <property type="project" value="UniProtKB-UniPathway"/>
</dbReference>
<reference evidence="5 6" key="1">
    <citation type="submission" date="2017-02" db="EMBL/GenBank/DDBJ databases">
        <authorList>
            <person name="Peterson S.W."/>
        </authorList>
    </citation>
    <scope>NUCLEOTIDE SEQUENCE [LARGE SCALE GENOMIC DNA]</scope>
    <source>
        <strain evidence="5 6">LSP_Lj1</strain>
    </source>
</reference>
<evidence type="ECO:0000256" key="1">
    <source>
        <dbReference type="ARBA" id="ARBA00008911"/>
    </source>
</evidence>
<dbReference type="GO" id="GO:0009073">
    <property type="term" value="P:aromatic amino acid family biosynthetic process"/>
    <property type="evidence" value="ECO:0007669"/>
    <property type="project" value="UniProtKB-KW"/>
</dbReference>
<dbReference type="Gene3D" id="3.20.20.70">
    <property type="entry name" value="Aldolase class I"/>
    <property type="match status" value="1"/>
</dbReference>
<dbReference type="InterPro" id="IPR002480">
    <property type="entry name" value="DAHP_synth_2"/>
</dbReference>
<dbReference type="NCBIfam" id="TIGR01358">
    <property type="entry name" value="DAHP_synth_II"/>
    <property type="match status" value="1"/>
</dbReference>
<gene>
    <name evidence="5" type="ORF">FM114_16035</name>
</gene>
<evidence type="ECO:0000256" key="4">
    <source>
        <dbReference type="RuleBase" id="RU363071"/>
    </source>
</evidence>
<organism evidence="5 6">
    <name type="scientific">Luteococcus japonicus LSP_Lj1</name>
    <dbReference type="NCBI Taxonomy" id="1255658"/>
    <lineage>
        <taxon>Bacteria</taxon>
        <taxon>Bacillati</taxon>
        <taxon>Actinomycetota</taxon>
        <taxon>Actinomycetes</taxon>
        <taxon>Propionibacteriales</taxon>
        <taxon>Propionibacteriaceae</taxon>
        <taxon>Luteococcus</taxon>
    </lineage>
</organism>
<feature type="binding site" evidence="3">
    <location>
        <position position="289"/>
    </location>
    <ligand>
        <name>phosphoenolpyruvate</name>
        <dbReference type="ChEBI" id="CHEBI:58702"/>
    </ligand>
</feature>
<evidence type="ECO:0000256" key="2">
    <source>
        <dbReference type="ARBA" id="ARBA00022679"/>
    </source>
</evidence>
<keyword evidence="2 4" id="KW-0808">Transferase</keyword>
<feature type="binding site" evidence="3">
    <location>
        <position position="424"/>
    </location>
    <ligand>
        <name>Mn(2+)</name>
        <dbReference type="ChEBI" id="CHEBI:29035"/>
    </ligand>
</feature>
<feature type="binding site" evidence="3">
    <location>
        <position position="394"/>
    </location>
    <ligand>
        <name>Mn(2+)</name>
        <dbReference type="ChEBI" id="CHEBI:29035"/>
    </ligand>
</feature>
<evidence type="ECO:0000313" key="5">
    <source>
        <dbReference type="EMBL" id="SJN45495.1"/>
    </source>
</evidence>
<dbReference type="GO" id="GO:0003849">
    <property type="term" value="F:3-deoxy-7-phosphoheptulonate synthase activity"/>
    <property type="evidence" value="ECO:0007669"/>
    <property type="project" value="UniProtKB-EC"/>
</dbReference>
<dbReference type="PANTHER" id="PTHR21337:SF0">
    <property type="entry name" value="PHOSPHO-2-DEHYDRO-3-DEOXYHEPTONATE ALDOLASE"/>
    <property type="match status" value="1"/>
</dbReference>
<dbReference type="EMBL" id="FUKQ01000063">
    <property type="protein sequence ID" value="SJN45495.1"/>
    <property type="molecule type" value="Genomic_DNA"/>
</dbReference>
<dbReference type="Proteomes" id="UP000188342">
    <property type="component" value="Unassembled WGS sequence"/>
</dbReference>
<evidence type="ECO:0000256" key="3">
    <source>
        <dbReference type="PIRSR" id="PIRSR602480-1"/>
    </source>
</evidence>
<dbReference type="InterPro" id="IPR013785">
    <property type="entry name" value="Aldolase_TIM"/>
</dbReference>
<sequence length="462" mass="51028">MADSVPSLEELHALPKVQQPTYDDPAEVERVTDQLRHLPPLVFAGECDELREKLAEVAQGRAFLLQGGDCAETFDTVTGDNVKGKLRVLLSMAVVMTYAGQVPVVKVGRIAGQYAKPRSKDLETRGGVSLPAYRGDAVNGFDFTPKARRHDPERLLRIYNASSATLNLVRAFVKGGFADLRSIHSWNADFVRNSNVENRYEALADEIERALAFMVTCGVSDQTLSEVDFYASHEALLLDYEHAMTRIDSRSQLPYDTSGHMVWIGERTRQLGGAHVKLLASVQNPIGIKLGPTSTPEDAIALADALDPDRIPGRITFITRMGAANVREKLPPLVKGIEASGRKVVWVCDPMHGNTFEAANGYKTRSYSDVVEELNGFFDVHDELGTWPGGVHIELTGDDVTECVGGAFQLGEADLANRYETTCDPRLNRNQSLELAFMVAERLSDGRIKRPTLIDEFRHLDF</sequence>
<dbReference type="PANTHER" id="PTHR21337">
    <property type="entry name" value="PHOSPHO-2-DEHYDRO-3-DEOXYHEPTONATE ALDOLASE 1, 2"/>
    <property type="match status" value="1"/>
</dbReference>
<dbReference type="AlphaFoldDB" id="A0A1R4KMS1"/>
<dbReference type="EC" id="2.5.1.54" evidence="4"/>
<comment type="catalytic activity">
    <reaction evidence="4">
        <text>D-erythrose 4-phosphate + phosphoenolpyruvate + H2O = 7-phospho-2-dehydro-3-deoxy-D-arabino-heptonate + phosphate</text>
        <dbReference type="Rhea" id="RHEA:14717"/>
        <dbReference type="ChEBI" id="CHEBI:15377"/>
        <dbReference type="ChEBI" id="CHEBI:16897"/>
        <dbReference type="ChEBI" id="CHEBI:43474"/>
        <dbReference type="ChEBI" id="CHEBI:58394"/>
        <dbReference type="ChEBI" id="CHEBI:58702"/>
        <dbReference type="EC" id="2.5.1.54"/>
    </reaction>
</comment>
<protein>
    <recommendedName>
        <fullName evidence="4">Phospho-2-dehydro-3-deoxyheptonate aldolase</fullName>
        <ecNumber evidence="4">2.5.1.54</ecNumber>
    </recommendedName>
</protein>
<name>A0A1R4KMS1_9ACTN</name>
<dbReference type="GO" id="GO:0008652">
    <property type="term" value="P:amino acid biosynthetic process"/>
    <property type="evidence" value="ECO:0007669"/>
    <property type="project" value="UniProtKB-KW"/>
</dbReference>
<keyword evidence="6" id="KW-1185">Reference proteome</keyword>
<proteinExistence type="inferred from homology"/>
<dbReference type="STRING" id="1255658.FM114_16035"/>
<keyword evidence="4" id="KW-0057">Aromatic amino acid biosynthesis</keyword>
<feature type="binding site" evidence="3">
    <location>
        <position position="109"/>
    </location>
    <ligand>
        <name>phosphoenolpyruvate</name>
        <dbReference type="ChEBI" id="CHEBI:58702"/>
    </ligand>
</feature>
<dbReference type="RefSeq" id="WP_094766143.1">
    <property type="nucleotide sequence ID" value="NZ_FUKQ01000063.1"/>
</dbReference>
<feature type="binding site" evidence="3">
    <location>
        <position position="352"/>
    </location>
    <ligand>
        <name>Mn(2+)</name>
        <dbReference type="ChEBI" id="CHEBI:29035"/>
    </ligand>
</feature>
<dbReference type="Pfam" id="PF01474">
    <property type="entry name" value="DAHP_synth_2"/>
    <property type="match status" value="1"/>
</dbReference>
<evidence type="ECO:0000313" key="6">
    <source>
        <dbReference type="Proteomes" id="UP000188342"/>
    </source>
</evidence>
<dbReference type="OrthoDB" id="9766852at2"/>
<accession>A0A1R4KMS1</accession>
<dbReference type="UniPathway" id="UPA00053">
    <property type="reaction ID" value="UER00084"/>
</dbReference>
<keyword evidence="3" id="KW-0104">Cadmium</keyword>
<keyword evidence="4" id="KW-0028">Amino-acid biosynthesis</keyword>
<feature type="binding site" evidence="3">
    <location>
        <position position="70"/>
    </location>
    <ligand>
        <name>Mn(2+)</name>
        <dbReference type="ChEBI" id="CHEBI:29035"/>
    </ligand>
</feature>